<dbReference type="SMART" id="SM00530">
    <property type="entry name" value="HTH_XRE"/>
    <property type="match status" value="1"/>
</dbReference>
<dbReference type="Gene3D" id="1.10.260.40">
    <property type="entry name" value="lambda repressor-like DNA-binding domains"/>
    <property type="match status" value="1"/>
</dbReference>
<dbReference type="Pfam" id="PF19054">
    <property type="entry name" value="DUF5753"/>
    <property type="match status" value="1"/>
</dbReference>
<reference evidence="2 3" key="1">
    <citation type="submission" date="2018-05" db="EMBL/GenBank/DDBJ databases">
        <title>Genomic Encyclopedia of Archaeal and Bacterial Type Strains, Phase II (KMG-II): from individual species to whole genera.</title>
        <authorList>
            <person name="Goeker M."/>
        </authorList>
    </citation>
    <scope>NUCLEOTIDE SEQUENCE [LARGE SCALE GENOMIC DNA]</scope>
    <source>
        <strain evidence="2 3">DSM 45184</strain>
    </source>
</reference>
<dbReference type="Pfam" id="PF13560">
    <property type="entry name" value="HTH_31"/>
    <property type="match status" value="1"/>
</dbReference>
<dbReference type="InterPro" id="IPR010982">
    <property type="entry name" value="Lambda_DNA-bd_dom_sf"/>
</dbReference>
<evidence type="ECO:0000313" key="2">
    <source>
        <dbReference type="EMBL" id="PWK49064.1"/>
    </source>
</evidence>
<accession>A0A316FK26</accession>
<dbReference type="Proteomes" id="UP000245697">
    <property type="component" value="Unassembled WGS sequence"/>
</dbReference>
<dbReference type="AlphaFoldDB" id="A0A316FK26"/>
<organism evidence="2 3">
    <name type="scientific">Actinoplanes xinjiangensis</name>
    <dbReference type="NCBI Taxonomy" id="512350"/>
    <lineage>
        <taxon>Bacteria</taxon>
        <taxon>Bacillati</taxon>
        <taxon>Actinomycetota</taxon>
        <taxon>Actinomycetes</taxon>
        <taxon>Micromonosporales</taxon>
        <taxon>Micromonosporaceae</taxon>
        <taxon>Actinoplanes</taxon>
    </lineage>
</organism>
<dbReference type="EMBL" id="QGGR01000005">
    <property type="protein sequence ID" value="PWK49064.1"/>
    <property type="molecule type" value="Genomic_DNA"/>
</dbReference>
<gene>
    <name evidence="2" type="ORF">BC793_105415</name>
</gene>
<dbReference type="GO" id="GO:0003677">
    <property type="term" value="F:DNA binding"/>
    <property type="evidence" value="ECO:0007669"/>
    <property type="project" value="InterPro"/>
</dbReference>
<keyword evidence="3" id="KW-1185">Reference proteome</keyword>
<evidence type="ECO:0000313" key="3">
    <source>
        <dbReference type="Proteomes" id="UP000245697"/>
    </source>
</evidence>
<dbReference type="PROSITE" id="PS50943">
    <property type="entry name" value="HTH_CROC1"/>
    <property type="match status" value="1"/>
</dbReference>
<dbReference type="SUPFAM" id="SSF47413">
    <property type="entry name" value="lambda repressor-like DNA-binding domains"/>
    <property type="match status" value="1"/>
</dbReference>
<dbReference type="InterPro" id="IPR043917">
    <property type="entry name" value="DUF5753"/>
</dbReference>
<feature type="domain" description="HTH cro/C1-type" evidence="1">
    <location>
        <begin position="56"/>
        <end position="111"/>
    </location>
</feature>
<dbReference type="InterPro" id="IPR001387">
    <property type="entry name" value="Cro/C1-type_HTH"/>
</dbReference>
<name>A0A316FK26_9ACTN</name>
<protein>
    <submittedName>
        <fullName evidence="2">Helix-turn-helix protein</fullName>
    </submittedName>
</protein>
<sequence>MACAAGWRPGGAIGFGGWKNATCVVQIPREPAVSTSADSPMDVGPTIARHLVRQRLRALREASELSPATVAELTGWSLSKLNRIESGDVTVQPLEVRALLRFYGVEDKNVVDTLARLSQASRTRQWYSRYRLAGDFQRFVAFEHEAAVINIWQALFVPGMLQTEEYGAATTALSMRLSPGDREVQARLKLRMDRQWAFRERLGQPGAPRIVAVLDESVLHRPLGGPDVLRRQLDHLLTLAEQKDTYSFGVIPLNLAHHSGIGGTFELLQFAGSDHADVLFVETAAGTDSLTTDEEQTGLFKTIFQDLLRYGLTGEDALDMIRARRAALPGA</sequence>
<proteinExistence type="predicted"/>
<evidence type="ECO:0000259" key="1">
    <source>
        <dbReference type="PROSITE" id="PS50943"/>
    </source>
</evidence>
<comment type="caution">
    <text evidence="2">The sequence shown here is derived from an EMBL/GenBank/DDBJ whole genome shotgun (WGS) entry which is preliminary data.</text>
</comment>
<dbReference type="CDD" id="cd00093">
    <property type="entry name" value="HTH_XRE"/>
    <property type="match status" value="1"/>
</dbReference>